<proteinExistence type="predicted"/>
<reference evidence="2 3" key="1">
    <citation type="submission" date="2023-03" db="EMBL/GenBank/DDBJ databases">
        <title>Draft genome sequence of type strain Streptomyces ferralitis JCM 14344.</title>
        <authorList>
            <person name="Klaysubun C."/>
            <person name="Duangmal K."/>
        </authorList>
    </citation>
    <scope>NUCLEOTIDE SEQUENCE [LARGE SCALE GENOMIC DNA]</scope>
    <source>
        <strain evidence="2 3">JCM 14344</strain>
    </source>
</reference>
<evidence type="ECO:0000313" key="2">
    <source>
        <dbReference type="EMBL" id="MDF2258035.1"/>
    </source>
</evidence>
<evidence type="ECO:0000256" key="1">
    <source>
        <dbReference type="SAM" id="Phobius"/>
    </source>
</evidence>
<dbReference type="Pfam" id="PF00756">
    <property type="entry name" value="Esterase"/>
    <property type="match status" value="1"/>
</dbReference>
<keyword evidence="1" id="KW-0812">Transmembrane</keyword>
<feature type="transmembrane region" description="Helical" evidence="1">
    <location>
        <begin position="6"/>
        <end position="27"/>
    </location>
</feature>
<evidence type="ECO:0000313" key="3">
    <source>
        <dbReference type="Proteomes" id="UP001220022"/>
    </source>
</evidence>
<gene>
    <name evidence="2" type="ORF">P2L57_20625</name>
</gene>
<keyword evidence="1" id="KW-0472">Membrane</keyword>
<accession>A0ABT5Z2I6</accession>
<dbReference type="SUPFAM" id="SSF53474">
    <property type="entry name" value="alpha/beta-Hydrolases"/>
    <property type="match status" value="1"/>
</dbReference>
<feature type="transmembrane region" description="Helical" evidence="1">
    <location>
        <begin position="39"/>
        <end position="60"/>
    </location>
</feature>
<dbReference type="Proteomes" id="UP001220022">
    <property type="component" value="Unassembled WGS sequence"/>
</dbReference>
<keyword evidence="3" id="KW-1185">Reference proteome</keyword>
<dbReference type="PANTHER" id="PTHR48098:SF1">
    <property type="entry name" value="DIACYLGLYCEROL ACYLTRANSFERASE_MYCOLYLTRANSFERASE AG85A"/>
    <property type="match status" value="1"/>
</dbReference>
<dbReference type="InterPro" id="IPR029058">
    <property type="entry name" value="AB_hydrolase_fold"/>
</dbReference>
<dbReference type="EMBL" id="JARHTQ010000013">
    <property type="protein sequence ID" value="MDF2258035.1"/>
    <property type="molecule type" value="Genomic_DNA"/>
</dbReference>
<keyword evidence="2" id="KW-0378">Hydrolase</keyword>
<dbReference type="InterPro" id="IPR050583">
    <property type="entry name" value="Mycobacterial_A85_antigen"/>
</dbReference>
<keyword evidence="1" id="KW-1133">Transmembrane helix</keyword>
<dbReference type="InterPro" id="IPR000801">
    <property type="entry name" value="Esterase-like"/>
</dbReference>
<name>A0ABT5Z2I6_9ACTN</name>
<dbReference type="RefSeq" id="WP_275816650.1">
    <property type="nucleotide sequence ID" value="NZ_BAAANM010000007.1"/>
</dbReference>
<dbReference type="PANTHER" id="PTHR48098">
    <property type="entry name" value="ENTEROCHELIN ESTERASE-RELATED"/>
    <property type="match status" value="1"/>
</dbReference>
<protein>
    <submittedName>
        <fullName evidence="2">Alpha/beta hydrolase-fold protein</fullName>
    </submittedName>
</protein>
<comment type="caution">
    <text evidence="2">The sequence shown here is derived from an EMBL/GenBank/DDBJ whole genome shotgun (WGS) entry which is preliminary data.</text>
</comment>
<sequence>MGLTSNVFFIVLVIIAVAVVAVALWLWPRAARKGPVPWLGRLGLIAATQGAILCVVLVAANNNFGFYSSWNDLLGNPDGQQIMDAGHTNDGRPVTLTVKGKTDAGLKGGKTKAGEVEEVTFRGPSSGLTTDGFVYLPPQYFQKGHEKDKFPVVVALTGYPGVAKNLITGLKIPRTVSDDIVAKKIKPTIYVMVRPAIVPGRDTNCTDVPGGPQALTFFNQDLPSAIASQYRSADTPGSWGAVGDSTGGYCALKFPITNPTRYGAGASLSGDYFARQDRDTGDLYAGSAQVKKENDLIWRMEHMPAPPVSLLLTSSKKGEDNYGPTMRFVSSAKAPTRIDTLIRDEGGHNFKTWSAEYPEVILWLDKRLSANSQQAPAPQSPQP</sequence>
<dbReference type="Gene3D" id="3.40.50.1820">
    <property type="entry name" value="alpha/beta hydrolase"/>
    <property type="match status" value="1"/>
</dbReference>
<dbReference type="GO" id="GO:0016787">
    <property type="term" value="F:hydrolase activity"/>
    <property type="evidence" value="ECO:0007669"/>
    <property type="project" value="UniProtKB-KW"/>
</dbReference>
<organism evidence="2 3">
    <name type="scientific">Streptantibioticus ferralitis</name>
    <dbReference type="NCBI Taxonomy" id="236510"/>
    <lineage>
        <taxon>Bacteria</taxon>
        <taxon>Bacillati</taxon>
        <taxon>Actinomycetota</taxon>
        <taxon>Actinomycetes</taxon>
        <taxon>Kitasatosporales</taxon>
        <taxon>Streptomycetaceae</taxon>
        <taxon>Streptantibioticus</taxon>
    </lineage>
</organism>